<evidence type="ECO:0000313" key="2">
    <source>
        <dbReference type="EMBL" id="MSS17884.1"/>
    </source>
</evidence>
<keyword evidence="3" id="KW-1185">Reference proteome</keyword>
<comment type="caution">
    <text evidence="2">The sequence shown here is derived from an EMBL/GenBank/DDBJ whole genome shotgun (WGS) entry which is preliminary data.</text>
</comment>
<dbReference type="InterPro" id="IPR011042">
    <property type="entry name" value="6-blade_b-propeller_TolB-like"/>
</dbReference>
<protein>
    <recommendedName>
        <fullName evidence="4">Protein TolB</fullName>
    </recommendedName>
</protein>
<feature type="signal peptide" evidence="1">
    <location>
        <begin position="1"/>
        <end position="18"/>
    </location>
</feature>
<organism evidence="2 3">
    <name type="scientific">Sodaliphilus pleomorphus</name>
    <dbReference type="NCBI Taxonomy" id="2606626"/>
    <lineage>
        <taxon>Bacteria</taxon>
        <taxon>Pseudomonadati</taxon>
        <taxon>Bacteroidota</taxon>
        <taxon>Bacteroidia</taxon>
        <taxon>Bacteroidales</taxon>
        <taxon>Muribaculaceae</taxon>
        <taxon>Sodaliphilus</taxon>
    </lineage>
</organism>
<accession>A0A6L5XF36</accession>
<keyword evidence="1" id="KW-0732">Signal</keyword>
<name>A0A6L5XF36_9BACT</name>
<sequence>MKNVFLTLALCASFSCMAQVFTVGSIDKVNIPMNSNAKVAAISPQGDYLLLTDCTNKGLAKFDLRTNATTTLSNAQSAGYDVKISQDGQTVVYREATFTADHLRHVALQATNVSTGSSQQLLAPTRNLQGVAVEGATAAFVNKGKIRAKGLNAAKADVSAPVLSISNRQLMITKNGKTSVFSPNGTDKSYIWESVSPDGSKALYFVMGHGTYVCNIDGTGLKKIGNMRAPKWWDNNTIVGMMDYDDGEAVYASTIVAADLNGNKQTLTDGSQIAMYPEVSPASGKIAFSTPAGEAYIINVTK</sequence>
<dbReference type="Proteomes" id="UP000483362">
    <property type="component" value="Unassembled WGS sequence"/>
</dbReference>
<evidence type="ECO:0000313" key="3">
    <source>
        <dbReference type="Proteomes" id="UP000483362"/>
    </source>
</evidence>
<dbReference type="EMBL" id="VULT01000013">
    <property type="protein sequence ID" value="MSS17884.1"/>
    <property type="molecule type" value="Genomic_DNA"/>
</dbReference>
<dbReference type="PROSITE" id="PS51257">
    <property type="entry name" value="PROKAR_LIPOPROTEIN"/>
    <property type="match status" value="1"/>
</dbReference>
<proteinExistence type="predicted"/>
<feature type="chain" id="PRO_5026820030" description="Protein TolB" evidence="1">
    <location>
        <begin position="19"/>
        <end position="302"/>
    </location>
</feature>
<evidence type="ECO:0008006" key="4">
    <source>
        <dbReference type="Google" id="ProtNLM"/>
    </source>
</evidence>
<reference evidence="2 3" key="1">
    <citation type="submission" date="2019-08" db="EMBL/GenBank/DDBJ databases">
        <title>In-depth cultivation of the pig gut microbiome towards novel bacterial diversity and tailored functional studies.</title>
        <authorList>
            <person name="Wylensek D."/>
            <person name="Hitch T.C.A."/>
            <person name="Clavel T."/>
        </authorList>
    </citation>
    <scope>NUCLEOTIDE SEQUENCE [LARGE SCALE GENOMIC DNA]</scope>
    <source>
        <strain evidence="2 3">Oil-RF-744-WCA-WT-10</strain>
    </source>
</reference>
<evidence type="ECO:0000256" key="1">
    <source>
        <dbReference type="SAM" id="SignalP"/>
    </source>
</evidence>
<gene>
    <name evidence="2" type="ORF">FYJ29_08970</name>
</gene>
<dbReference type="Gene3D" id="2.120.10.30">
    <property type="entry name" value="TolB, C-terminal domain"/>
    <property type="match status" value="1"/>
</dbReference>
<dbReference type="SUPFAM" id="SSF69304">
    <property type="entry name" value="Tricorn protease N-terminal domain"/>
    <property type="match status" value="1"/>
</dbReference>
<dbReference type="AlphaFoldDB" id="A0A6L5XF36"/>